<sequence>MFKVKRKADDKSTSEEMRINKRRCMDGSLLVPRAKGCPTPLEHPQILYDTKAHIMTPISFYLNKNFQTITEEAATLPMVKANPLPGESKSMYILDVGKLTDRFGSDGTLTCSQWMEAAENNFRFQQKRDKDGDKGLHSRWYKHHFGFFSEQIK</sequence>
<evidence type="ECO:0000313" key="1">
    <source>
        <dbReference type="EMBL" id="PPQ75309.1"/>
    </source>
</evidence>
<keyword evidence="2" id="KW-1185">Reference proteome</keyword>
<dbReference type="STRING" id="93625.A0A409W9Z5"/>
<dbReference type="InParanoid" id="A0A409W9Z5"/>
<dbReference type="AlphaFoldDB" id="A0A409W9Z5"/>
<comment type="caution">
    <text evidence="1">The sequence shown here is derived from an EMBL/GenBank/DDBJ whole genome shotgun (WGS) entry which is preliminary data.</text>
</comment>
<evidence type="ECO:0000313" key="2">
    <source>
        <dbReference type="Proteomes" id="UP000283269"/>
    </source>
</evidence>
<accession>A0A409W9Z5</accession>
<dbReference type="EMBL" id="NHYD01003628">
    <property type="protein sequence ID" value="PPQ75309.1"/>
    <property type="molecule type" value="Genomic_DNA"/>
</dbReference>
<protein>
    <submittedName>
        <fullName evidence="1">Uncharacterized protein</fullName>
    </submittedName>
</protein>
<dbReference type="OrthoDB" id="3018573at2759"/>
<reference evidence="1 2" key="1">
    <citation type="journal article" date="2018" name="Evol. Lett.">
        <title>Horizontal gene cluster transfer increased hallucinogenic mushroom diversity.</title>
        <authorList>
            <person name="Reynolds H.T."/>
            <person name="Vijayakumar V."/>
            <person name="Gluck-Thaler E."/>
            <person name="Korotkin H.B."/>
            <person name="Matheny P.B."/>
            <person name="Slot J.C."/>
        </authorList>
    </citation>
    <scope>NUCLEOTIDE SEQUENCE [LARGE SCALE GENOMIC DNA]</scope>
    <source>
        <strain evidence="1 2">2631</strain>
    </source>
</reference>
<name>A0A409W9Z5_PSICY</name>
<proteinExistence type="predicted"/>
<dbReference type="Proteomes" id="UP000283269">
    <property type="component" value="Unassembled WGS sequence"/>
</dbReference>
<organism evidence="1 2">
    <name type="scientific">Psilocybe cyanescens</name>
    <dbReference type="NCBI Taxonomy" id="93625"/>
    <lineage>
        <taxon>Eukaryota</taxon>
        <taxon>Fungi</taxon>
        <taxon>Dikarya</taxon>
        <taxon>Basidiomycota</taxon>
        <taxon>Agaricomycotina</taxon>
        <taxon>Agaricomycetes</taxon>
        <taxon>Agaricomycetidae</taxon>
        <taxon>Agaricales</taxon>
        <taxon>Agaricineae</taxon>
        <taxon>Strophariaceae</taxon>
        <taxon>Psilocybe</taxon>
    </lineage>
</organism>
<gene>
    <name evidence="1" type="ORF">CVT25_004776</name>
</gene>